<keyword evidence="7" id="KW-1185">Reference proteome</keyword>
<feature type="domain" description="FAD dependent oxidoreductase" evidence="5">
    <location>
        <begin position="17"/>
        <end position="360"/>
    </location>
</feature>
<evidence type="ECO:0000313" key="7">
    <source>
        <dbReference type="Proteomes" id="UP001235712"/>
    </source>
</evidence>
<evidence type="ECO:0000313" key="6">
    <source>
        <dbReference type="EMBL" id="MDP9826217.1"/>
    </source>
</evidence>
<dbReference type="Gene3D" id="3.30.9.10">
    <property type="entry name" value="D-Amino Acid Oxidase, subunit A, domain 2"/>
    <property type="match status" value="1"/>
</dbReference>
<dbReference type="SUPFAM" id="SSF51905">
    <property type="entry name" value="FAD/NAD(P)-binding domain"/>
    <property type="match status" value="1"/>
</dbReference>
<evidence type="ECO:0000259" key="5">
    <source>
        <dbReference type="Pfam" id="PF01266"/>
    </source>
</evidence>
<keyword evidence="2" id="KW-0285">Flavoprotein</keyword>
<comment type="caution">
    <text evidence="6">The sequence shown here is derived from an EMBL/GenBank/DDBJ whole genome shotgun (WGS) entry which is preliminary data.</text>
</comment>
<evidence type="ECO:0000256" key="3">
    <source>
        <dbReference type="ARBA" id="ARBA00022827"/>
    </source>
</evidence>
<dbReference type="Gene3D" id="3.50.50.60">
    <property type="entry name" value="FAD/NAD(P)-binding domain"/>
    <property type="match status" value="1"/>
</dbReference>
<dbReference type="InterPro" id="IPR006076">
    <property type="entry name" value="FAD-dep_OxRdtase"/>
</dbReference>
<dbReference type="Pfam" id="PF01266">
    <property type="entry name" value="DAO"/>
    <property type="match status" value="1"/>
</dbReference>
<name>A0ABT9P130_9ACTN</name>
<dbReference type="Proteomes" id="UP001235712">
    <property type="component" value="Unassembled WGS sequence"/>
</dbReference>
<dbReference type="PANTHER" id="PTHR10961">
    <property type="entry name" value="PEROXISOMAL SARCOSINE OXIDASE"/>
    <property type="match status" value="1"/>
</dbReference>
<dbReference type="RefSeq" id="WP_307240802.1">
    <property type="nucleotide sequence ID" value="NZ_JAUSQZ010000001.1"/>
</dbReference>
<dbReference type="InterPro" id="IPR045170">
    <property type="entry name" value="MTOX"/>
</dbReference>
<dbReference type="EMBL" id="JAUSQZ010000001">
    <property type="protein sequence ID" value="MDP9826217.1"/>
    <property type="molecule type" value="Genomic_DNA"/>
</dbReference>
<comment type="cofactor">
    <cofactor evidence="1">
        <name>FAD</name>
        <dbReference type="ChEBI" id="CHEBI:57692"/>
    </cofactor>
</comment>
<keyword evidence="3" id="KW-0274">FAD</keyword>
<evidence type="ECO:0000256" key="4">
    <source>
        <dbReference type="ARBA" id="ARBA00023002"/>
    </source>
</evidence>
<gene>
    <name evidence="6" type="ORF">J2S57_001966</name>
</gene>
<keyword evidence="4" id="KW-0560">Oxidoreductase</keyword>
<reference evidence="6 7" key="1">
    <citation type="submission" date="2023-07" db="EMBL/GenBank/DDBJ databases">
        <title>Sequencing the genomes of 1000 actinobacteria strains.</title>
        <authorList>
            <person name="Klenk H.-P."/>
        </authorList>
    </citation>
    <scope>NUCLEOTIDE SEQUENCE [LARGE SCALE GENOMIC DNA]</scope>
    <source>
        <strain evidence="6 7">DSM 44388</strain>
    </source>
</reference>
<dbReference type="InterPro" id="IPR036188">
    <property type="entry name" value="FAD/NAD-bd_sf"/>
</dbReference>
<evidence type="ECO:0000256" key="1">
    <source>
        <dbReference type="ARBA" id="ARBA00001974"/>
    </source>
</evidence>
<organism evidence="6 7">
    <name type="scientific">Kineosporia succinea</name>
    <dbReference type="NCBI Taxonomy" id="84632"/>
    <lineage>
        <taxon>Bacteria</taxon>
        <taxon>Bacillati</taxon>
        <taxon>Actinomycetota</taxon>
        <taxon>Actinomycetes</taxon>
        <taxon>Kineosporiales</taxon>
        <taxon>Kineosporiaceae</taxon>
        <taxon>Kineosporia</taxon>
    </lineage>
</organism>
<evidence type="ECO:0000256" key="2">
    <source>
        <dbReference type="ARBA" id="ARBA00022630"/>
    </source>
</evidence>
<sequence>MPTRTPTRAPATSLSRRVVIVGAGVTGLITAVRCVLEGYQVTLLDRGPIPHPASSSFDQHRAVRALDLRDPRGSREASSLHEQWTRLETLLCGTAPGAGFYRRVGVVSAWPAQEAERAPIIAAAAGIGVEVVEPQRYPHIRFPRGSRGVLEPYAGVLLADRVLSSAARWLAGRPEVRLRPWSSVDAVDTDEAAVVLADGSVERGDLVLVAGGPWSGALVDPPTVLYRQTVVFLRPPPDLRRWWDCAPSAGRIGADGRAWLMPSGDGTLLKVSTDVACREVPSPDHVEENDEIYWSQRILDSGMVTDGHRYRVTAVKHCHYAVDALSGGAHLARVGPAVWARSASGGDGFRTAPAIADQIVAALRPPRRGSHCSTGRTAS</sequence>
<proteinExistence type="predicted"/>
<protein>
    <submittedName>
        <fullName evidence="6">Glycine/D-amino acid oxidase-like deaminating enzyme</fullName>
    </submittedName>
</protein>
<accession>A0ABT9P130</accession>
<dbReference type="PANTHER" id="PTHR10961:SF46">
    <property type="entry name" value="PEROXISOMAL SARCOSINE OXIDASE"/>
    <property type="match status" value="1"/>
</dbReference>